<gene>
    <name evidence="2" type="ORF">CDAR_488301</name>
</gene>
<proteinExistence type="predicted"/>
<evidence type="ECO:0008006" key="4">
    <source>
        <dbReference type="Google" id="ProtNLM"/>
    </source>
</evidence>
<accession>A0AAV4Q380</accession>
<dbReference type="Proteomes" id="UP001054837">
    <property type="component" value="Unassembled WGS sequence"/>
</dbReference>
<feature type="region of interest" description="Disordered" evidence="1">
    <location>
        <begin position="1"/>
        <end position="78"/>
    </location>
</feature>
<keyword evidence="3" id="KW-1185">Reference proteome</keyword>
<comment type="caution">
    <text evidence="2">The sequence shown here is derived from an EMBL/GenBank/DDBJ whole genome shotgun (WGS) entry which is preliminary data.</text>
</comment>
<name>A0AAV4Q380_9ARAC</name>
<feature type="region of interest" description="Disordered" evidence="1">
    <location>
        <begin position="116"/>
        <end position="138"/>
    </location>
</feature>
<evidence type="ECO:0000256" key="1">
    <source>
        <dbReference type="SAM" id="MobiDB-lite"/>
    </source>
</evidence>
<feature type="compositionally biased region" description="Polar residues" evidence="1">
    <location>
        <begin position="52"/>
        <end position="70"/>
    </location>
</feature>
<dbReference type="EMBL" id="BPLQ01003617">
    <property type="protein sequence ID" value="GIY01863.1"/>
    <property type="molecule type" value="Genomic_DNA"/>
</dbReference>
<evidence type="ECO:0000313" key="2">
    <source>
        <dbReference type="EMBL" id="GIY01863.1"/>
    </source>
</evidence>
<reference evidence="2 3" key="1">
    <citation type="submission" date="2021-06" db="EMBL/GenBank/DDBJ databases">
        <title>Caerostris darwini draft genome.</title>
        <authorList>
            <person name="Kono N."/>
            <person name="Arakawa K."/>
        </authorList>
    </citation>
    <scope>NUCLEOTIDE SEQUENCE [LARGE SCALE GENOMIC DNA]</scope>
</reference>
<organism evidence="2 3">
    <name type="scientific">Caerostris darwini</name>
    <dbReference type="NCBI Taxonomy" id="1538125"/>
    <lineage>
        <taxon>Eukaryota</taxon>
        <taxon>Metazoa</taxon>
        <taxon>Ecdysozoa</taxon>
        <taxon>Arthropoda</taxon>
        <taxon>Chelicerata</taxon>
        <taxon>Arachnida</taxon>
        <taxon>Araneae</taxon>
        <taxon>Araneomorphae</taxon>
        <taxon>Entelegynae</taxon>
        <taxon>Araneoidea</taxon>
        <taxon>Araneidae</taxon>
        <taxon>Caerostris</taxon>
    </lineage>
</organism>
<feature type="compositionally biased region" description="Polar residues" evidence="1">
    <location>
        <begin position="116"/>
        <end position="129"/>
    </location>
</feature>
<evidence type="ECO:0000313" key="3">
    <source>
        <dbReference type="Proteomes" id="UP001054837"/>
    </source>
</evidence>
<sequence>MSSPPKGGRPDRAKAAPSSAIADGEGRAGPSNQTPPPPKGGRRREANREESSGASSTSTPLAHNNNNQPAGGQKDGNKDKSCCFCWCCCCSCSWCVSGITRTVSVHNQMREQSNNMHQVNQEENINNGNGPDDRDPPE</sequence>
<protein>
    <recommendedName>
        <fullName evidence="4">Cysteine-rich transmembrane CYSTM domain-containing protein</fullName>
    </recommendedName>
</protein>
<dbReference type="AlphaFoldDB" id="A0AAV4Q380"/>